<name>A0ABY7MWI3_9BRAD</name>
<dbReference type="Gene3D" id="1.10.10.10">
    <property type="entry name" value="Winged helix-like DNA-binding domain superfamily/Winged helix DNA-binding domain"/>
    <property type="match status" value="1"/>
</dbReference>
<dbReference type="SUPFAM" id="SSF46785">
    <property type="entry name" value="Winged helix' DNA-binding domain"/>
    <property type="match status" value="1"/>
</dbReference>
<dbReference type="PRINTS" id="PR00039">
    <property type="entry name" value="HTHLYSR"/>
</dbReference>
<dbReference type="Pfam" id="PF00126">
    <property type="entry name" value="HTH_1"/>
    <property type="match status" value="1"/>
</dbReference>
<keyword evidence="4" id="KW-0238">DNA-binding</keyword>
<dbReference type="Gene3D" id="3.40.190.290">
    <property type="match status" value="1"/>
</dbReference>
<keyword evidence="5" id="KW-0804">Transcription</keyword>
<protein>
    <submittedName>
        <fullName evidence="7">LysR family transcriptional regulator</fullName>
    </submittedName>
</protein>
<dbReference type="PANTHER" id="PTHR30427">
    <property type="entry name" value="TRANSCRIPTIONAL ACTIVATOR PROTEIN LYSR"/>
    <property type="match status" value="1"/>
</dbReference>
<comment type="function">
    <text evidence="1">NodD regulates the expression of the nodABCFE genes which encode other nodulation proteins. NodD is also a negative regulator of its own expression. Binds flavonoids as inducers.</text>
</comment>
<dbReference type="Pfam" id="PF03466">
    <property type="entry name" value="LysR_substrate"/>
    <property type="match status" value="1"/>
</dbReference>
<evidence type="ECO:0000313" key="7">
    <source>
        <dbReference type="EMBL" id="WBL82699.1"/>
    </source>
</evidence>
<dbReference type="RefSeq" id="WP_270172904.1">
    <property type="nucleotide sequence ID" value="NZ_CP089391.1"/>
</dbReference>
<evidence type="ECO:0000256" key="2">
    <source>
        <dbReference type="ARBA" id="ARBA00009437"/>
    </source>
</evidence>
<reference evidence="7" key="1">
    <citation type="submission" date="2021-12" db="EMBL/GenBank/DDBJ databases">
        <title>Bradyrhizobium xenonodulans sp. nov.</title>
        <authorList>
            <person name="Claassens R."/>
            <person name="Venter S.N."/>
            <person name="Beukes C.W."/>
            <person name="Stepkowski T."/>
            <person name="Steenkamp E.T."/>
        </authorList>
    </citation>
    <scope>NUCLEOTIDE SEQUENCE</scope>
    <source>
        <strain evidence="7">14AB</strain>
    </source>
</reference>
<dbReference type="NCBIfam" id="NF008239">
    <property type="entry name" value="PRK11013.1"/>
    <property type="match status" value="1"/>
</dbReference>
<evidence type="ECO:0000256" key="1">
    <source>
        <dbReference type="ARBA" id="ARBA00003502"/>
    </source>
</evidence>
<dbReference type="Proteomes" id="UP001179614">
    <property type="component" value="Chromosome"/>
</dbReference>
<keyword evidence="3" id="KW-0805">Transcription regulation</keyword>
<keyword evidence="8" id="KW-1185">Reference proteome</keyword>
<evidence type="ECO:0000256" key="5">
    <source>
        <dbReference type="ARBA" id="ARBA00023163"/>
    </source>
</evidence>
<dbReference type="InterPro" id="IPR036390">
    <property type="entry name" value="WH_DNA-bd_sf"/>
</dbReference>
<dbReference type="InterPro" id="IPR000847">
    <property type="entry name" value="LysR_HTH_N"/>
</dbReference>
<dbReference type="InterPro" id="IPR005119">
    <property type="entry name" value="LysR_subst-bd"/>
</dbReference>
<organism evidence="7 8">
    <name type="scientific">Bradyrhizobium xenonodulans</name>
    <dbReference type="NCBI Taxonomy" id="2736875"/>
    <lineage>
        <taxon>Bacteria</taxon>
        <taxon>Pseudomonadati</taxon>
        <taxon>Pseudomonadota</taxon>
        <taxon>Alphaproteobacteria</taxon>
        <taxon>Hyphomicrobiales</taxon>
        <taxon>Nitrobacteraceae</taxon>
        <taxon>Bradyrhizobium</taxon>
    </lineage>
</organism>
<evidence type="ECO:0000256" key="3">
    <source>
        <dbReference type="ARBA" id="ARBA00023015"/>
    </source>
</evidence>
<dbReference type="PROSITE" id="PS50931">
    <property type="entry name" value="HTH_LYSR"/>
    <property type="match status" value="1"/>
</dbReference>
<evidence type="ECO:0000313" key="8">
    <source>
        <dbReference type="Proteomes" id="UP001179614"/>
    </source>
</evidence>
<sequence>MRISHVEAFRAVMVSGSTTAAARILNTSQPNVSRSIAQLEKSTGLRLFERLPGKVVPTKDGLSLFKEVQRSFVGLQRLEEAAKRIRRFSGGLLRIAAIQTLALGLIPRALRRFAQIYPEASISIHAGHSAAVSQWVDEQFCDFGVVSHLTGSYGFESEELYRIDGVCVMPKGHSLAAKAYIEPADLAGEPYISFSQNDYGRSDVDAIFEQAGVARQMTLDTPYSSITCSLVAQGLGVAIVNPIAAQDYQHMGVVIRPFRPSIKHSAMLIYPRESREDRLVSSFVEVLKTVTLEEQRALTGPA</sequence>
<comment type="similarity">
    <text evidence="2">Belongs to the LysR transcriptional regulatory family.</text>
</comment>
<gene>
    <name evidence="7" type="ORF">I3J27_27655</name>
</gene>
<dbReference type="PANTHER" id="PTHR30427:SF1">
    <property type="entry name" value="TRANSCRIPTIONAL ACTIVATOR PROTEIN LYSR"/>
    <property type="match status" value="1"/>
</dbReference>
<dbReference type="EMBL" id="CP089391">
    <property type="protein sequence ID" value="WBL82699.1"/>
    <property type="molecule type" value="Genomic_DNA"/>
</dbReference>
<dbReference type="InterPro" id="IPR036388">
    <property type="entry name" value="WH-like_DNA-bd_sf"/>
</dbReference>
<dbReference type="SUPFAM" id="SSF53850">
    <property type="entry name" value="Periplasmic binding protein-like II"/>
    <property type="match status" value="1"/>
</dbReference>
<evidence type="ECO:0000259" key="6">
    <source>
        <dbReference type="PROSITE" id="PS50931"/>
    </source>
</evidence>
<proteinExistence type="inferred from homology"/>
<evidence type="ECO:0000256" key="4">
    <source>
        <dbReference type="ARBA" id="ARBA00023125"/>
    </source>
</evidence>
<accession>A0ABY7MWI3</accession>
<feature type="domain" description="HTH lysR-type" evidence="6">
    <location>
        <begin position="1"/>
        <end position="58"/>
    </location>
</feature>